<keyword evidence="1" id="KW-0675">Receptor</keyword>
<dbReference type="AlphaFoldDB" id="A0A2K3KLT7"/>
<reference evidence="1 2" key="1">
    <citation type="journal article" date="2014" name="Am. J. Bot.">
        <title>Genome assembly and annotation for red clover (Trifolium pratense; Fabaceae).</title>
        <authorList>
            <person name="Istvanek J."/>
            <person name="Jaros M."/>
            <person name="Krenek A."/>
            <person name="Repkova J."/>
        </authorList>
    </citation>
    <scope>NUCLEOTIDE SEQUENCE [LARGE SCALE GENOMIC DNA]</scope>
    <source>
        <strain evidence="2">cv. Tatra</strain>
        <tissue evidence="1">Young leaves</tissue>
    </source>
</reference>
<sequence length="62" mass="7207">MLKCWTDVPGYNSFVKEKWNSLHVDGWGGFVLKEKLKMIKVALKGWHQAHVQNLPSRIESLK</sequence>
<protein>
    <submittedName>
        <fullName evidence="1">Cysteine-rich receptor-like protein kinase</fullName>
    </submittedName>
</protein>
<organism evidence="1 2">
    <name type="scientific">Trifolium pratense</name>
    <name type="common">Red clover</name>
    <dbReference type="NCBI Taxonomy" id="57577"/>
    <lineage>
        <taxon>Eukaryota</taxon>
        <taxon>Viridiplantae</taxon>
        <taxon>Streptophyta</taxon>
        <taxon>Embryophyta</taxon>
        <taxon>Tracheophyta</taxon>
        <taxon>Spermatophyta</taxon>
        <taxon>Magnoliopsida</taxon>
        <taxon>eudicotyledons</taxon>
        <taxon>Gunneridae</taxon>
        <taxon>Pentapetalae</taxon>
        <taxon>rosids</taxon>
        <taxon>fabids</taxon>
        <taxon>Fabales</taxon>
        <taxon>Fabaceae</taxon>
        <taxon>Papilionoideae</taxon>
        <taxon>50 kb inversion clade</taxon>
        <taxon>NPAAA clade</taxon>
        <taxon>Hologalegina</taxon>
        <taxon>IRL clade</taxon>
        <taxon>Trifolieae</taxon>
        <taxon>Trifolium</taxon>
    </lineage>
</organism>
<feature type="non-terminal residue" evidence="1">
    <location>
        <position position="62"/>
    </location>
</feature>
<dbReference type="GO" id="GO:0016301">
    <property type="term" value="F:kinase activity"/>
    <property type="evidence" value="ECO:0007669"/>
    <property type="project" value="UniProtKB-KW"/>
</dbReference>
<comment type="caution">
    <text evidence="1">The sequence shown here is derived from an EMBL/GenBank/DDBJ whole genome shotgun (WGS) entry which is preliminary data.</text>
</comment>
<name>A0A2K3KLT7_TRIPR</name>
<proteinExistence type="predicted"/>
<dbReference type="Proteomes" id="UP000236291">
    <property type="component" value="Unassembled WGS sequence"/>
</dbReference>
<evidence type="ECO:0000313" key="1">
    <source>
        <dbReference type="EMBL" id="PNX67236.1"/>
    </source>
</evidence>
<keyword evidence="1" id="KW-0808">Transferase</keyword>
<keyword evidence="1" id="KW-0418">Kinase</keyword>
<reference evidence="1 2" key="2">
    <citation type="journal article" date="2017" name="Front. Plant Sci.">
        <title>Gene Classification and Mining of Molecular Markers Useful in Red Clover (Trifolium pratense) Breeding.</title>
        <authorList>
            <person name="Istvanek J."/>
            <person name="Dluhosova J."/>
            <person name="Dluhos P."/>
            <person name="Patkova L."/>
            <person name="Nedelnik J."/>
            <person name="Repkova J."/>
        </authorList>
    </citation>
    <scope>NUCLEOTIDE SEQUENCE [LARGE SCALE GENOMIC DNA]</scope>
    <source>
        <strain evidence="2">cv. Tatra</strain>
        <tissue evidence="1">Young leaves</tissue>
    </source>
</reference>
<evidence type="ECO:0000313" key="2">
    <source>
        <dbReference type="Proteomes" id="UP000236291"/>
    </source>
</evidence>
<gene>
    <name evidence="1" type="ORF">L195_g063423</name>
</gene>
<dbReference type="EMBL" id="ASHM01205899">
    <property type="protein sequence ID" value="PNX67236.1"/>
    <property type="molecule type" value="Genomic_DNA"/>
</dbReference>
<accession>A0A2K3KLT7</accession>